<reference evidence="1 2" key="1">
    <citation type="journal article" date="2022" name="Allergy">
        <title>Genome assembly and annotation of Periplaneta americana reveal a comprehensive cockroach allergen profile.</title>
        <authorList>
            <person name="Wang L."/>
            <person name="Xiong Q."/>
            <person name="Saelim N."/>
            <person name="Wang L."/>
            <person name="Nong W."/>
            <person name="Wan A.T."/>
            <person name="Shi M."/>
            <person name="Liu X."/>
            <person name="Cao Q."/>
            <person name="Hui J.H.L."/>
            <person name="Sookrung N."/>
            <person name="Leung T.F."/>
            <person name="Tungtrongchitr A."/>
            <person name="Tsui S.K.W."/>
        </authorList>
    </citation>
    <scope>NUCLEOTIDE SEQUENCE [LARGE SCALE GENOMIC DNA]</scope>
    <source>
        <strain evidence="1">PWHHKU_190912</strain>
    </source>
</reference>
<protein>
    <submittedName>
        <fullName evidence="1">Uncharacterized protein</fullName>
    </submittedName>
</protein>
<name>A0ABQ8TXJ2_PERAM</name>
<keyword evidence="2" id="KW-1185">Reference proteome</keyword>
<evidence type="ECO:0000313" key="2">
    <source>
        <dbReference type="Proteomes" id="UP001148838"/>
    </source>
</evidence>
<sequence length="269" mass="30910">MAFVNPTLTALVSLNRRMRDARCEAQLAKIRTTEETLSVDYVQVRLSFEKLNLAASEKPYYKYITTTTLMLIKENCRMFFKQQEFINRVQDKILPDPNSSVTTGAIVKNVVENNFTITLVSVKVFKIFVPVTCVSNIITDNFILTKVFNIHICIDFSCAAQQLNASQSTHRFSFVNHTIKYAKILINEIYIDCPEVEINILENHNIGHFEQKNSYENARFALKDLSFGRTLSFLRCVLEYSVQSRHNICKFCAKIKRLDAMLTYPTSSG</sequence>
<dbReference type="Proteomes" id="UP001148838">
    <property type="component" value="Unassembled WGS sequence"/>
</dbReference>
<evidence type="ECO:0000313" key="1">
    <source>
        <dbReference type="EMBL" id="KAJ4451436.1"/>
    </source>
</evidence>
<organism evidence="1 2">
    <name type="scientific">Periplaneta americana</name>
    <name type="common">American cockroach</name>
    <name type="synonym">Blatta americana</name>
    <dbReference type="NCBI Taxonomy" id="6978"/>
    <lineage>
        <taxon>Eukaryota</taxon>
        <taxon>Metazoa</taxon>
        <taxon>Ecdysozoa</taxon>
        <taxon>Arthropoda</taxon>
        <taxon>Hexapoda</taxon>
        <taxon>Insecta</taxon>
        <taxon>Pterygota</taxon>
        <taxon>Neoptera</taxon>
        <taxon>Polyneoptera</taxon>
        <taxon>Dictyoptera</taxon>
        <taxon>Blattodea</taxon>
        <taxon>Blattoidea</taxon>
        <taxon>Blattidae</taxon>
        <taxon>Blattinae</taxon>
        <taxon>Periplaneta</taxon>
    </lineage>
</organism>
<comment type="caution">
    <text evidence="1">The sequence shown here is derived from an EMBL/GenBank/DDBJ whole genome shotgun (WGS) entry which is preliminary data.</text>
</comment>
<dbReference type="EMBL" id="JAJSOF020000001">
    <property type="protein sequence ID" value="KAJ4451436.1"/>
    <property type="molecule type" value="Genomic_DNA"/>
</dbReference>
<gene>
    <name evidence="1" type="ORF">ANN_02898</name>
</gene>
<proteinExistence type="predicted"/>
<accession>A0ABQ8TXJ2</accession>